<evidence type="ECO:0000313" key="2">
    <source>
        <dbReference type="Proteomes" id="UP000248423"/>
    </source>
</evidence>
<name>A0A319EQ96_ASPSB</name>
<dbReference type="AlphaFoldDB" id="A0A319EQ96"/>
<reference evidence="1 2" key="1">
    <citation type="submission" date="2018-02" db="EMBL/GenBank/DDBJ databases">
        <title>The genomes of Aspergillus section Nigri reveals drivers in fungal speciation.</title>
        <authorList>
            <consortium name="DOE Joint Genome Institute"/>
            <person name="Vesth T.C."/>
            <person name="Nybo J."/>
            <person name="Theobald S."/>
            <person name="Brandl J."/>
            <person name="Frisvad J.C."/>
            <person name="Nielsen K.F."/>
            <person name="Lyhne E.K."/>
            <person name="Kogle M.E."/>
            <person name="Kuo A."/>
            <person name="Riley R."/>
            <person name="Clum A."/>
            <person name="Nolan M."/>
            <person name="Lipzen A."/>
            <person name="Salamov A."/>
            <person name="Henrissat B."/>
            <person name="Wiebenga A."/>
            <person name="De vries R.P."/>
            <person name="Grigoriev I.V."/>
            <person name="Mortensen U.H."/>
            <person name="Andersen M.R."/>
            <person name="Baker S.E."/>
        </authorList>
    </citation>
    <scope>NUCLEOTIDE SEQUENCE [LARGE SCALE GENOMIC DNA]</scope>
    <source>
        <strain evidence="1 2">CBS 121057</strain>
    </source>
</reference>
<accession>A0A319EQ96</accession>
<sequence length="179" mass="20595">MPDRFKRRVLVTLHYRDELSLGANRMQLGHAAYHWGILVTPKVSQGRDCYSFNVSNGVDLDPVARANRNPNFDWVLRARTDANPLLSSHLLGRIMIGKVSHDVSFKRLESLLRSIPLPRKGVEENCVTWTRTAIRKLQAKGWAEGFNIDRFMDDSLAYAHQRMDNNNSKEIINYTSRPM</sequence>
<dbReference type="InterPro" id="IPR054208">
    <property type="entry name" value="DUF6914"/>
</dbReference>
<organism evidence="1 2">
    <name type="scientific">Aspergillus sclerotiicarbonarius (strain CBS 121057 / IBT 28362)</name>
    <dbReference type="NCBI Taxonomy" id="1448318"/>
    <lineage>
        <taxon>Eukaryota</taxon>
        <taxon>Fungi</taxon>
        <taxon>Dikarya</taxon>
        <taxon>Ascomycota</taxon>
        <taxon>Pezizomycotina</taxon>
        <taxon>Eurotiomycetes</taxon>
        <taxon>Eurotiomycetidae</taxon>
        <taxon>Eurotiales</taxon>
        <taxon>Aspergillaceae</taxon>
        <taxon>Aspergillus</taxon>
        <taxon>Aspergillus subgen. Circumdati</taxon>
    </lineage>
</organism>
<dbReference type="STRING" id="1448318.A0A319EQ96"/>
<gene>
    <name evidence="1" type="ORF">BO78DRAFT_444102</name>
</gene>
<dbReference type="VEuPathDB" id="FungiDB:BO78DRAFT_444102"/>
<protein>
    <submittedName>
        <fullName evidence="1">Uncharacterized protein</fullName>
    </submittedName>
</protein>
<dbReference type="OrthoDB" id="4924482at2759"/>
<keyword evidence="2" id="KW-1185">Reference proteome</keyword>
<evidence type="ECO:0000313" key="1">
    <source>
        <dbReference type="EMBL" id="PYI11850.1"/>
    </source>
</evidence>
<dbReference type="EMBL" id="KZ826317">
    <property type="protein sequence ID" value="PYI11850.1"/>
    <property type="molecule type" value="Genomic_DNA"/>
</dbReference>
<dbReference type="Pfam" id="PF21858">
    <property type="entry name" value="DUF6914"/>
    <property type="match status" value="1"/>
</dbReference>
<proteinExistence type="predicted"/>
<dbReference type="Proteomes" id="UP000248423">
    <property type="component" value="Unassembled WGS sequence"/>
</dbReference>